<gene>
    <name evidence="1" type="ORF">GCM10019071_41870</name>
</gene>
<sequence length="109" mass="11637">MGRGTSRRLVEGLARNTGGCDRLDDIVQILKDIAGGNAESVKAQPFQCSIPVLIAGGPMAARMDFAVDFDSQSCRQTGKVETVAVYRMLAPEFETAGACLQGAPQDDFR</sequence>
<dbReference type="Proteomes" id="UP000628109">
    <property type="component" value="Unassembled WGS sequence"/>
</dbReference>
<accession>A0ABQ1FE13</accession>
<comment type="caution">
    <text evidence="1">The sequence shown here is derived from an EMBL/GenBank/DDBJ whole genome shotgun (WGS) entry which is preliminary data.</text>
</comment>
<name>A0ABQ1FE13_SPHSA</name>
<protein>
    <submittedName>
        <fullName evidence="1">Uncharacterized protein</fullName>
    </submittedName>
</protein>
<keyword evidence="2" id="KW-1185">Reference proteome</keyword>
<organism evidence="1 2">
    <name type="scientific">Sphingobium fuliginis (strain ATCC 27551)</name>
    <dbReference type="NCBI Taxonomy" id="336203"/>
    <lineage>
        <taxon>Bacteria</taxon>
        <taxon>Pseudomonadati</taxon>
        <taxon>Pseudomonadota</taxon>
        <taxon>Alphaproteobacteria</taxon>
        <taxon>Sphingomonadales</taxon>
        <taxon>Sphingomonadaceae</taxon>
        <taxon>Sphingobium</taxon>
    </lineage>
</organism>
<evidence type="ECO:0000313" key="2">
    <source>
        <dbReference type="Proteomes" id="UP000628109"/>
    </source>
</evidence>
<evidence type="ECO:0000313" key="1">
    <source>
        <dbReference type="EMBL" id="GGA06826.1"/>
    </source>
</evidence>
<proteinExistence type="predicted"/>
<reference evidence="2" key="1">
    <citation type="journal article" date="2019" name="Int. J. Syst. Evol. Microbiol.">
        <title>The Global Catalogue of Microorganisms (GCM) 10K type strain sequencing project: providing services to taxonomists for standard genome sequencing and annotation.</title>
        <authorList>
            <consortium name="The Broad Institute Genomics Platform"/>
            <consortium name="The Broad Institute Genome Sequencing Center for Infectious Disease"/>
            <person name="Wu L."/>
            <person name="Ma J."/>
        </authorList>
    </citation>
    <scope>NUCLEOTIDE SEQUENCE [LARGE SCALE GENOMIC DNA]</scope>
    <source>
        <strain evidence="2">CCM 7327</strain>
    </source>
</reference>
<dbReference type="EMBL" id="BMDU01000014">
    <property type="protein sequence ID" value="GGA06826.1"/>
    <property type="molecule type" value="Genomic_DNA"/>
</dbReference>